<dbReference type="PROSITE" id="PS50011">
    <property type="entry name" value="PROTEIN_KINASE_DOM"/>
    <property type="match status" value="1"/>
</dbReference>
<feature type="domain" description="Protein kinase" evidence="2">
    <location>
        <begin position="128"/>
        <end position="770"/>
    </location>
</feature>
<feature type="compositionally biased region" description="Polar residues" evidence="1">
    <location>
        <begin position="595"/>
        <end position="607"/>
    </location>
</feature>
<dbReference type="GO" id="GO:0005524">
    <property type="term" value="F:ATP binding"/>
    <property type="evidence" value="ECO:0007669"/>
    <property type="project" value="InterPro"/>
</dbReference>
<feature type="region of interest" description="Disordered" evidence="1">
    <location>
        <begin position="1"/>
        <end position="49"/>
    </location>
</feature>
<dbReference type="SMART" id="SM00220">
    <property type="entry name" value="S_TKc"/>
    <property type="match status" value="1"/>
</dbReference>
<dbReference type="SUPFAM" id="SSF56112">
    <property type="entry name" value="Protein kinase-like (PK-like)"/>
    <property type="match status" value="1"/>
</dbReference>
<dbReference type="PROSITE" id="PS00109">
    <property type="entry name" value="PROTEIN_KINASE_TYR"/>
    <property type="match status" value="1"/>
</dbReference>
<dbReference type="GO" id="GO:0007165">
    <property type="term" value="P:signal transduction"/>
    <property type="evidence" value="ECO:0007669"/>
    <property type="project" value="TreeGrafter"/>
</dbReference>
<reference evidence="3" key="1">
    <citation type="journal article" date="2012" name="Proc. Natl. Acad. Sci. U.S.A.">
        <title>Antigenic diversity is generated by distinct evolutionary mechanisms in African trypanosome species.</title>
        <authorList>
            <person name="Jackson A.P."/>
            <person name="Berry A."/>
            <person name="Aslett M."/>
            <person name="Allison H.C."/>
            <person name="Burton P."/>
            <person name="Vavrova-Anderson J."/>
            <person name="Brown R."/>
            <person name="Browne H."/>
            <person name="Corton N."/>
            <person name="Hauser H."/>
            <person name="Gamble J."/>
            <person name="Gilderthorp R."/>
            <person name="Marcello L."/>
            <person name="McQuillan J."/>
            <person name="Otto T.D."/>
            <person name="Quail M.A."/>
            <person name="Sanders M.J."/>
            <person name="van Tonder A."/>
            <person name="Ginger M.L."/>
            <person name="Field M.C."/>
            <person name="Barry J.D."/>
            <person name="Hertz-Fowler C."/>
            <person name="Berriman M."/>
        </authorList>
    </citation>
    <scope>NUCLEOTIDE SEQUENCE</scope>
    <source>
        <strain evidence="3">Y486</strain>
    </source>
</reference>
<dbReference type="Gene3D" id="1.10.510.10">
    <property type="entry name" value="Transferase(Phosphotransferase) domain 1"/>
    <property type="match status" value="2"/>
</dbReference>
<dbReference type="OMA" id="YFPAYIS"/>
<dbReference type="AlphaFoldDB" id="G0U1U3"/>
<dbReference type="GO" id="GO:0004672">
    <property type="term" value="F:protein kinase activity"/>
    <property type="evidence" value="ECO:0007669"/>
    <property type="project" value="InterPro"/>
</dbReference>
<accession>G0U1U3</accession>
<dbReference type="VEuPathDB" id="TriTrypDB:TvY486_0900650"/>
<dbReference type="Pfam" id="PF07714">
    <property type="entry name" value="PK_Tyr_Ser-Thr"/>
    <property type="match status" value="1"/>
</dbReference>
<sequence>MGCRASSVKQQDGVDGYGGRQRPLYCRNDEGAEKRGGNKDAESSSGCSGGIAPFRPSASLMEWYNGELERGQRFFHAPGAGPVGVPDGEGISPHGGGGKSWKLGGERGKIQDGVPGDVVGEVALYRMKLLSHTIGHGMFSKVMLADMTVHSVSSSVLARSRDDFSEKFFDTLSKEGGEGSRTKYLIACKEYPLSGPNVAVVHVQLMDELRRLTRLMFSPLLLKVLRVEEVYDETVRENCSLSGKRGSTQYSSKGGRKGKRIVKERTSSSVEFCNGSSSTAVRHYHPPRVPSRLRVYMEYAKFGTLRDALMKEVPQKFGKTYMHELTVRAYMRQVLIALALLHENDVVHTDLCAKNIYVSTPINWVYGTIFPAYISDTCNTNDVPCANWDEARTNTVRASVLTFPGGLLPSDVGNNESFALMDAHDATRETVALLCAAHNTIAGARTRGSTQVGAAVHGQEDIKQLTAASLMAGVMREWGNFTVGDDTEASADGCRQWADDEVKLFLDENAYEDGETLPICSVHSGAEPYEALNTDRIEGIAFVGNASFGRFIFPSNRLLTSRRASVAGNSFTANTATYKSRSKREGETAKIPADDSQSPLYRRSTSPKLERGDSVSFSATVPNRRLRRTCVKLGHYGCVRSVLVGDDRDTVHRRGAVTHLAPEIMRGGAFTPESDIYAFAMTFIELTTPHGDLYGDLKPSDLENPSTPEEWDAFHSAWLANVRQYLMGDHHHVALPQQLSVECRAMLRRCLSRAAAHRPTAVELLQHKYFLLDCWAANAARAGEIEPPWRDTDFEAAAFASGLPFLPSDALRGAIGAGEVAEE</sequence>
<dbReference type="InterPro" id="IPR052751">
    <property type="entry name" value="Plant_MAPKKK"/>
</dbReference>
<feature type="compositionally biased region" description="Polar residues" evidence="1">
    <location>
        <begin position="242"/>
        <end position="252"/>
    </location>
</feature>
<dbReference type="PANTHER" id="PTHR48011">
    <property type="entry name" value="CCR4-NOT TRANSCRIPTIONAL COMPLEX SUBUNIT CAF120-RELATED"/>
    <property type="match status" value="1"/>
</dbReference>
<dbReference type="InterPro" id="IPR001245">
    <property type="entry name" value="Ser-Thr/Tyr_kinase_cat_dom"/>
</dbReference>
<dbReference type="InterPro" id="IPR011009">
    <property type="entry name" value="Kinase-like_dom_sf"/>
</dbReference>
<dbReference type="PANTHER" id="PTHR48011:SF4">
    <property type="entry name" value="MITOGEN-ACTIVATED PROTEIN KINASE KINASE KINASE 19"/>
    <property type="match status" value="1"/>
</dbReference>
<feature type="region of interest" description="Disordered" evidence="1">
    <location>
        <begin position="242"/>
        <end position="261"/>
    </location>
</feature>
<name>G0U1U3_TRYVY</name>
<dbReference type="InterPro" id="IPR008266">
    <property type="entry name" value="Tyr_kinase_AS"/>
</dbReference>
<dbReference type="InterPro" id="IPR000719">
    <property type="entry name" value="Prot_kinase_dom"/>
</dbReference>
<evidence type="ECO:0000256" key="1">
    <source>
        <dbReference type="SAM" id="MobiDB-lite"/>
    </source>
</evidence>
<feature type="compositionally biased region" description="Basic and acidic residues" evidence="1">
    <location>
        <begin position="27"/>
        <end position="42"/>
    </location>
</feature>
<dbReference type="Pfam" id="PF00069">
    <property type="entry name" value="Pkinase"/>
    <property type="match status" value="1"/>
</dbReference>
<evidence type="ECO:0000313" key="3">
    <source>
        <dbReference type="EMBL" id="CCC50242.1"/>
    </source>
</evidence>
<organism evidence="3">
    <name type="scientific">Trypanosoma vivax (strain Y486)</name>
    <dbReference type="NCBI Taxonomy" id="1055687"/>
    <lineage>
        <taxon>Eukaryota</taxon>
        <taxon>Discoba</taxon>
        <taxon>Euglenozoa</taxon>
        <taxon>Kinetoplastea</taxon>
        <taxon>Metakinetoplastina</taxon>
        <taxon>Trypanosomatida</taxon>
        <taxon>Trypanosomatidae</taxon>
        <taxon>Trypanosoma</taxon>
        <taxon>Duttonella</taxon>
    </lineage>
</organism>
<dbReference type="EMBL" id="HE573025">
    <property type="protein sequence ID" value="CCC50242.1"/>
    <property type="molecule type" value="Genomic_DNA"/>
</dbReference>
<proteinExistence type="predicted"/>
<gene>
    <name evidence="3" type="ORF">TVY486_0900650</name>
</gene>
<feature type="region of interest" description="Disordered" evidence="1">
    <location>
        <begin position="577"/>
        <end position="615"/>
    </location>
</feature>
<evidence type="ECO:0000259" key="2">
    <source>
        <dbReference type="PROSITE" id="PS50011"/>
    </source>
</evidence>
<protein>
    <recommendedName>
        <fullName evidence="2">Protein kinase domain-containing protein</fullName>
    </recommendedName>
</protein>